<sequence>MIKTIMCIRRKPGLSREEFEHHWKNIHAPLIQELKQDLRILRYVQSNANEDMVSTAIRQQRNGPEKFDGIGQAWFASLNDLIEVSSDPASAQALGALRQDELKFIDLDNSPMFVVEEETVFDDLSESGR</sequence>
<gene>
    <name evidence="2" type="ORF">FIV46_09305</name>
</gene>
<accession>A0A501PJL2</accession>
<dbReference type="Proteomes" id="UP000319148">
    <property type="component" value="Unassembled WGS sequence"/>
</dbReference>
<evidence type="ECO:0000313" key="3">
    <source>
        <dbReference type="Proteomes" id="UP000319148"/>
    </source>
</evidence>
<dbReference type="InterPro" id="IPR009799">
    <property type="entry name" value="EthD_dom"/>
</dbReference>
<reference evidence="3" key="1">
    <citation type="submission" date="2019-06" db="EMBL/GenBank/DDBJ databases">
        <title>The complete genome of Emcibacter congregatus ZYLT.</title>
        <authorList>
            <person name="Zhao Z."/>
        </authorList>
    </citation>
    <scope>NUCLEOTIDE SEQUENCE [LARGE SCALE GENOMIC DNA]</scope>
    <source>
        <strain evidence="3">MCCC 1A06723</strain>
    </source>
</reference>
<dbReference type="Pfam" id="PF07110">
    <property type="entry name" value="EthD"/>
    <property type="match status" value="1"/>
</dbReference>
<evidence type="ECO:0000259" key="1">
    <source>
        <dbReference type="Pfam" id="PF07110"/>
    </source>
</evidence>
<dbReference type="SUPFAM" id="SSF54909">
    <property type="entry name" value="Dimeric alpha+beta barrel"/>
    <property type="match status" value="1"/>
</dbReference>
<proteinExistence type="predicted"/>
<feature type="domain" description="EthD" evidence="1">
    <location>
        <begin position="11"/>
        <end position="107"/>
    </location>
</feature>
<name>A0A501PJL2_9PROT</name>
<dbReference type="Gene3D" id="3.30.70.100">
    <property type="match status" value="1"/>
</dbReference>
<dbReference type="NCBIfam" id="TIGR02118">
    <property type="entry name" value="EthD family reductase"/>
    <property type="match status" value="1"/>
</dbReference>
<keyword evidence="3" id="KW-1185">Reference proteome</keyword>
<protein>
    <submittedName>
        <fullName evidence="2">EthD family reductase</fullName>
    </submittedName>
</protein>
<dbReference type="InterPro" id="IPR011008">
    <property type="entry name" value="Dimeric_a/b-barrel"/>
</dbReference>
<evidence type="ECO:0000313" key="2">
    <source>
        <dbReference type="EMBL" id="TPD60238.1"/>
    </source>
</evidence>
<dbReference type="RefSeq" id="WP_139940648.1">
    <property type="nucleotide sequence ID" value="NZ_JBHSYP010000027.1"/>
</dbReference>
<comment type="caution">
    <text evidence="2">The sequence shown here is derived from an EMBL/GenBank/DDBJ whole genome shotgun (WGS) entry which is preliminary data.</text>
</comment>
<dbReference type="GO" id="GO:0016491">
    <property type="term" value="F:oxidoreductase activity"/>
    <property type="evidence" value="ECO:0007669"/>
    <property type="project" value="InterPro"/>
</dbReference>
<dbReference type="OrthoDB" id="6369070at2"/>
<organism evidence="2 3">
    <name type="scientific">Emcibacter nanhaiensis</name>
    <dbReference type="NCBI Taxonomy" id="1505037"/>
    <lineage>
        <taxon>Bacteria</taxon>
        <taxon>Pseudomonadati</taxon>
        <taxon>Pseudomonadota</taxon>
        <taxon>Alphaproteobacteria</taxon>
        <taxon>Emcibacterales</taxon>
        <taxon>Emcibacteraceae</taxon>
        <taxon>Emcibacter</taxon>
    </lineage>
</organism>
<dbReference type="EMBL" id="VFIY01000008">
    <property type="protein sequence ID" value="TPD60238.1"/>
    <property type="molecule type" value="Genomic_DNA"/>
</dbReference>
<dbReference type="AlphaFoldDB" id="A0A501PJL2"/>